<keyword evidence="2" id="KW-0479">Metal-binding</keyword>
<evidence type="ECO:0000256" key="1">
    <source>
        <dbReference type="ARBA" id="ARBA00001968"/>
    </source>
</evidence>
<dbReference type="Proteomes" id="UP000251314">
    <property type="component" value="Unassembled WGS sequence"/>
</dbReference>
<dbReference type="STRING" id="29920.A0A329RNW5"/>
<evidence type="ECO:0000313" key="6">
    <source>
        <dbReference type="Proteomes" id="UP000251314"/>
    </source>
</evidence>
<dbReference type="AlphaFoldDB" id="A0A329RNW5"/>
<name>A0A329RNW5_9STRA</name>
<feature type="compositionally biased region" description="Basic and acidic residues" evidence="3">
    <location>
        <begin position="430"/>
        <end position="440"/>
    </location>
</feature>
<evidence type="ECO:0000259" key="4">
    <source>
        <dbReference type="Pfam" id="PF13359"/>
    </source>
</evidence>
<comment type="cofactor">
    <cofactor evidence="1">
        <name>a divalent metal cation</name>
        <dbReference type="ChEBI" id="CHEBI:60240"/>
    </cofactor>
</comment>
<dbReference type="InterPro" id="IPR027806">
    <property type="entry name" value="HARBI1_dom"/>
</dbReference>
<sequence>MSKRPSSLTPQMAMQGLAALCRLDAERQAKRARVVLLPSDSSDEEVEDGNSIYDTFLQEGPDNIQTLTNFTPEQFEQLWSQVQNHVAMTWNKGRGRKTTTKPMDVFFMLLAVLKNAGHWDVLAGVFGFKGAAFQKMMTKFADLVAPFLYKRYVTSNLEKFPMVRLITEDKTFHYHPYALYATVSTFQQTNIPTGRAKTRDLYQNAKFQLFGYKNQVSVLPNGLAVDCTGHAPGNEADADIFRQNAEFHYKALGKAEREMDIADDGELVATYPDSWAVLADKNFQSLSEDLRVVTPFRTSTEQRLTPDQVETNRSLAHDRRIANKFLGRLTSLWAICSDKYRWDESQYDPYWQMCVALTNVHVNSEPLNDEDGDNFKRYLQELVETGVERREKRHESQKKYREKRQNKVNEEVSSILVTPRASTSHGSTRRRLEIRPSSDV</sequence>
<feature type="region of interest" description="Disordered" evidence="3">
    <location>
        <begin position="389"/>
        <end position="440"/>
    </location>
</feature>
<dbReference type="GO" id="GO:0046872">
    <property type="term" value="F:metal ion binding"/>
    <property type="evidence" value="ECO:0007669"/>
    <property type="project" value="UniProtKB-KW"/>
</dbReference>
<evidence type="ECO:0000256" key="3">
    <source>
        <dbReference type="SAM" id="MobiDB-lite"/>
    </source>
</evidence>
<keyword evidence="6" id="KW-1185">Reference proteome</keyword>
<protein>
    <recommendedName>
        <fullName evidence="4">DDE Tnp4 domain-containing protein</fullName>
    </recommendedName>
</protein>
<organism evidence="5 6">
    <name type="scientific">Phytophthora cactorum</name>
    <dbReference type="NCBI Taxonomy" id="29920"/>
    <lineage>
        <taxon>Eukaryota</taxon>
        <taxon>Sar</taxon>
        <taxon>Stramenopiles</taxon>
        <taxon>Oomycota</taxon>
        <taxon>Peronosporomycetes</taxon>
        <taxon>Peronosporales</taxon>
        <taxon>Peronosporaceae</taxon>
        <taxon>Phytophthora</taxon>
    </lineage>
</organism>
<dbReference type="VEuPathDB" id="FungiDB:PC110_g18529"/>
<feature type="compositionally biased region" description="Polar residues" evidence="3">
    <location>
        <begin position="411"/>
        <end position="426"/>
    </location>
</feature>
<evidence type="ECO:0000256" key="2">
    <source>
        <dbReference type="ARBA" id="ARBA00022723"/>
    </source>
</evidence>
<proteinExistence type="predicted"/>
<dbReference type="Pfam" id="PF13359">
    <property type="entry name" value="DDE_Tnp_4"/>
    <property type="match status" value="1"/>
</dbReference>
<feature type="compositionally biased region" description="Basic and acidic residues" evidence="3">
    <location>
        <begin position="389"/>
        <end position="410"/>
    </location>
</feature>
<gene>
    <name evidence="5" type="ORF">PC110_g18529</name>
</gene>
<evidence type="ECO:0000313" key="5">
    <source>
        <dbReference type="EMBL" id="RAW25052.1"/>
    </source>
</evidence>
<comment type="caution">
    <text evidence="5">The sequence shown here is derived from an EMBL/GenBank/DDBJ whole genome shotgun (WGS) entry which is preliminary data.</text>
</comment>
<feature type="domain" description="DDE Tnp4" evidence="4">
    <location>
        <begin position="189"/>
        <end position="359"/>
    </location>
</feature>
<reference evidence="5 6" key="1">
    <citation type="submission" date="2018-01" db="EMBL/GenBank/DDBJ databases">
        <title>Draft genome of the strawberry crown rot pathogen Phytophthora cactorum.</title>
        <authorList>
            <person name="Armitage A.D."/>
            <person name="Lysoe E."/>
            <person name="Nellist C.F."/>
            <person name="Harrison R.J."/>
            <person name="Brurberg M.B."/>
        </authorList>
    </citation>
    <scope>NUCLEOTIDE SEQUENCE [LARGE SCALE GENOMIC DNA]</scope>
    <source>
        <strain evidence="5 6">10300</strain>
    </source>
</reference>
<dbReference type="EMBL" id="MJFZ01000799">
    <property type="protein sequence ID" value="RAW25052.1"/>
    <property type="molecule type" value="Genomic_DNA"/>
</dbReference>
<dbReference type="OrthoDB" id="92398at2759"/>
<accession>A0A329RNW5</accession>